<evidence type="ECO:0000313" key="3">
    <source>
        <dbReference type="Proteomes" id="UP000275137"/>
    </source>
</evidence>
<dbReference type="EMBL" id="RJVP01000001">
    <property type="protein sequence ID" value="ROH88585.1"/>
    <property type="molecule type" value="Genomic_DNA"/>
</dbReference>
<accession>A0A3N0V7B8</accession>
<protein>
    <recommendedName>
        <fullName evidence="4">Nonribosomal peptide synthetase MxaA</fullName>
    </recommendedName>
</protein>
<dbReference type="Proteomes" id="UP000275137">
    <property type="component" value="Unassembled WGS sequence"/>
</dbReference>
<sequence>MLHAEDEEITPDVEEGVVSIRITEPARKVGYTVGDILARDITLEIKHPYKLIDTSLPIVGYEKRYRGQKIGIDLSSIHHVKTEHDASTTHHIRLAYQVFTNNVVAKHAALPQEYVKLIKDGKVVKYRIPSWDFAISPLSIFGAVKIEYDMSPFRGPLLLHAEQEQQRLYAFSAVLAVSLLGLLYILGTRSWLPRMGRPFARAYRDLRKLAQTPAPTAQTLQLAVSRLHKAFNITAGQGVFADNIDMLIAMKPGFAIVRDDIAVFFQLSRQVFFEPGASHQAGNDPMQWLLQFCRRCRDCERGLKPDTRKLAHNLARNKVQA</sequence>
<organism evidence="2 3">
    <name type="scientific">Pseudomethylobacillus aquaticus</name>
    <dbReference type="NCBI Taxonomy" id="2676064"/>
    <lineage>
        <taxon>Bacteria</taxon>
        <taxon>Pseudomonadati</taxon>
        <taxon>Pseudomonadota</taxon>
        <taxon>Betaproteobacteria</taxon>
        <taxon>Nitrosomonadales</taxon>
        <taxon>Methylophilaceae</taxon>
        <taxon>Pseudomethylobacillus</taxon>
    </lineage>
</organism>
<dbReference type="AlphaFoldDB" id="A0A3N0V7B8"/>
<keyword evidence="1" id="KW-0472">Membrane</keyword>
<reference evidence="2 3" key="1">
    <citation type="submission" date="2018-10" db="EMBL/GenBank/DDBJ databases">
        <authorList>
            <person name="Chen W.-M."/>
        </authorList>
    </citation>
    <scope>NUCLEOTIDE SEQUENCE [LARGE SCALE GENOMIC DNA]</scope>
    <source>
        <strain evidence="2 3">H-5</strain>
    </source>
</reference>
<proteinExistence type="predicted"/>
<feature type="transmembrane region" description="Helical" evidence="1">
    <location>
        <begin position="168"/>
        <end position="187"/>
    </location>
</feature>
<gene>
    <name evidence="2" type="ORF">ED236_01570</name>
</gene>
<keyword evidence="1" id="KW-0812">Transmembrane</keyword>
<evidence type="ECO:0000313" key="2">
    <source>
        <dbReference type="EMBL" id="ROH88585.1"/>
    </source>
</evidence>
<name>A0A3N0V7B8_9PROT</name>
<evidence type="ECO:0008006" key="4">
    <source>
        <dbReference type="Google" id="ProtNLM"/>
    </source>
</evidence>
<evidence type="ECO:0000256" key="1">
    <source>
        <dbReference type="SAM" id="Phobius"/>
    </source>
</evidence>
<comment type="caution">
    <text evidence="2">The sequence shown here is derived from an EMBL/GenBank/DDBJ whole genome shotgun (WGS) entry which is preliminary data.</text>
</comment>
<keyword evidence="3" id="KW-1185">Reference proteome</keyword>
<keyword evidence="1" id="KW-1133">Transmembrane helix</keyword>